<dbReference type="Proteomes" id="UP000681526">
    <property type="component" value="Unassembled WGS sequence"/>
</dbReference>
<keyword evidence="2" id="KW-1185">Reference proteome</keyword>
<dbReference type="Gene3D" id="3.90.550.10">
    <property type="entry name" value="Spore Coat Polysaccharide Biosynthesis Protein SpsA, Chain A"/>
    <property type="match status" value="1"/>
</dbReference>
<evidence type="ECO:0008006" key="3">
    <source>
        <dbReference type="Google" id="ProtNLM"/>
    </source>
</evidence>
<dbReference type="RefSeq" id="WP_213485627.1">
    <property type="nucleotide sequence ID" value="NZ_CAJRAY010000081.1"/>
</dbReference>
<organism evidence="1 2">
    <name type="scientific">Thermobacillus xylanilyticus</name>
    <dbReference type="NCBI Taxonomy" id="76633"/>
    <lineage>
        <taxon>Bacteria</taxon>
        <taxon>Bacillati</taxon>
        <taxon>Bacillota</taxon>
        <taxon>Bacilli</taxon>
        <taxon>Bacillales</taxon>
        <taxon>Paenibacillaceae</taxon>
        <taxon>Thermobacillus</taxon>
    </lineage>
</organism>
<evidence type="ECO:0000313" key="1">
    <source>
        <dbReference type="EMBL" id="CAG5091498.1"/>
    </source>
</evidence>
<gene>
    <name evidence="1" type="primary">txxe 3430</name>
    <name evidence="1" type="ORF">TXXE_15820</name>
</gene>
<proteinExistence type="predicted"/>
<dbReference type="InterPro" id="IPR029044">
    <property type="entry name" value="Nucleotide-diphossugar_trans"/>
</dbReference>
<reference evidence="1 2" key="1">
    <citation type="submission" date="2021-04" db="EMBL/GenBank/DDBJ databases">
        <authorList>
            <person name="Rakotoarivonina H."/>
        </authorList>
    </citation>
    <scope>NUCLEOTIDE SEQUENCE [LARGE SCALE GENOMIC DNA]</scope>
    <source>
        <strain evidence="1 2">XE</strain>
    </source>
</reference>
<comment type="caution">
    <text evidence="1">The sequence shown here is derived from an EMBL/GenBank/DDBJ whole genome shotgun (WGS) entry which is preliminary data.</text>
</comment>
<protein>
    <recommendedName>
        <fullName evidence="3">Glycosyltransferase</fullName>
    </recommendedName>
</protein>
<name>A0ABN7SAZ8_THEXY</name>
<accession>A0ABN7SAZ8</accession>
<evidence type="ECO:0000313" key="2">
    <source>
        <dbReference type="Proteomes" id="UP000681526"/>
    </source>
</evidence>
<dbReference type="EMBL" id="CAJRAY010000081">
    <property type="protein sequence ID" value="CAG5091498.1"/>
    <property type="molecule type" value="Genomic_DNA"/>
</dbReference>
<sequence length="157" mass="17461">MWWMLLAIIGCYAFAALAVRMAARHLPGWRAGMHVVLFAGNHGDRVEWYLRRLRRWSLRTGRDVRVTLVDCRSTDDTAAIAERFDRRAGAVGAVTVVRPDEIFGIEGGNPGDPAVLKEKWLRRRPAMPSLAFADSESGMDSTLLINLSDPADVAMLP</sequence>